<evidence type="ECO:0000313" key="2">
    <source>
        <dbReference type="WBParaSite" id="SMUV_0001112801-mRNA-1"/>
    </source>
</evidence>
<dbReference type="Proteomes" id="UP000046393">
    <property type="component" value="Unplaced"/>
</dbReference>
<keyword evidence="1" id="KW-1185">Reference proteome</keyword>
<sequence>MPTWKNFRHGGLPKEICRRLAFKSYANLYIEQVIEAKNVKRSGLETRFSSVYSITESKQQPGKHKEGRTKTLPKTRYIFCKGNHFNDACLKVPYFESKEQRIECCMKCLRKGHSSTQCRTELRPCFNFKSEQHKSARVQHISTLRKMMQIENGKKALQWTTPLIPSCCQQKVIPATHTSYADQSRPSIQKIRKRKEEVPGNCYSYRKFSKARSIL</sequence>
<protein>
    <submittedName>
        <fullName evidence="2">CCHC-type domain-containing protein</fullName>
    </submittedName>
</protein>
<evidence type="ECO:0000313" key="1">
    <source>
        <dbReference type="Proteomes" id="UP000046393"/>
    </source>
</evidence>
<reference evidence="2" key="1">
    <citation type="submission" date="2017-02" db="UniProtKB">
        <authorList>
            <consortium name="WormBaseParasite"/>
        </authorList>
    </citation>
    <scope>IDENTIFICATION</scope>
</reference>
<proteinExistence type="predicted"/>
<dbReference type="AlphaFoldDB" id="A0A0N5B1G5"/>
<accession>A0A0N5B1G5</accession>
<dbReference type="WBParaSite" id="SMUV_0001112801-mRNA-1">
    <property type="protein sequence ID" value="SMUV_0001112801-mRNA-1"/>
    <property type="gene ID" value="SMUV_0001112801"/>
</dbReference>
<organism evidence="1 2">
    <name type="scientific">Syphacia muris</name>
    <dbReference type="NCBI Taxonomy" id="451379"/>
    <lineage>
        <taxon>Eukaryota</taxon>
        <taxon>Metazoa</taxon>
        <taxon>Ecdysozoa</taxon>
        <taxon>Nematoda</taxon>
        <taxon>Chromadorea</taxon>
        <taxon>Rhabditida</taxon>
        <taxon>Spirurina</taxon>
        <taxon>Oxyuridomorpha</taxon>
        <taxon>Oxyuroidea</taxon>
        <taxon>Oxyuridae</taxon>
        <taxon>Syphacia</taxon>
    </lineage>
</organism>
<name>A0A0N5B1G5_9BILA</name>